<dbReference type="EMBL" id="DSEU01000021">
    <property type="protein sequence ID" value="HEM66593.1"/>
    <property type="molecule type" value="Genomic_DNA"/>
</dbReference>
<dbReference type="AlphaFoldDB" id="A0A7J2U2W7"/>
<proteinExistence type="predicted"/>
<reference evidence="1" key="1">
    <citation type="journal article" date="2020" name="mSystems">
        <title>Genome- and Community-Level Interaction Insights into Carbon Utilization and Element Cycling Functions of Hydrothermarchaeota in Hydrothermal Sediment.</title>
        <authorList>
            <person name="Zhou Z."/>
            <person name="Liu Y."/>
            <person name="Xu W."/>
            <person name="Pan J."/>
            <person name="Luo Z.H."/>
            <person name="Li M."/>
        </authorList>
    </citation>
    <scope>NUCLEOTIDE SEQUENCE [LARGE SCALE GENOMIC DNA]</scope>
    <source>
        <strain evidence="1">SpSt-125</strain>
    </source>
</reference>
<comment type="caution">
    <text evidence="1">The sequence shown here is derived from an EMBL/GenBank/DDBJ whole genome shotgun (WGS) entry which is preliminary data.</text>
</comment>
<sequence>MKVELELVEIYRYEGLPGVKYRFRVKDTKIYLNVTATSLEEATKKAEQIIKNLELDKYLASIERSR</sequence>
<gene>
    <name evidence="1" type="ORF">ENO26_03330</name>
</gene>
<organism evidence="1">
    <name type="scientific">Ignisphaera aggregans</name>
    <dbReference type="NCBI Taxonomy" id="334771"/>
    <lineage>
        <taxon>Archaea</taxon>
        <taxon>Thermoproteota</taxon>
        <taxon>Thermoprotei</taxon>
        <taxon>Desulfurococcales</taxon>
        <taxon>Desulfurococcaceae</taxon>
        <taxon>Ignisphaera</taxon>
    </lineage>
</organism>
<protein>
    <submittedName>
        <fullName evidence="1">Uncharacterized protein</fullName>
    </submittedName>
</protein>
<evidence type="ECO:0000313" key="1">
    <source>
        <dbReference type="EMBL" id="HEM66593.1"/>
    </source>
</evidence>
<accession>A0A7J2U2W7</accession>
<name>A0A7J2U2W7_9CREN</name>